<keyword evidence="3" id="KW-0050">Antiport</keyword>
<reference evidence="9" key="1">
    <citation type="submission" date="2024-07" db="EMBL/GenBank/DDBJ databases">
        <title>Halotolerant mesophilic bacterium Ornithinibacillus sp. 4-3, sp. nov., isolated from soil.</title>
        <authorList>
            <person name="Sidarenka A.V."/>
            <person name="Guliayeva D.E."/>
            <person name="Leanovich S.I."/>
            <person name="Hileuskaya K.S."/>
            <person name="Akhremchuk A.E."/>
            <person name="Sikolenko M.A."/>
            <person name="Valentovich L.N."/>
        </authorList>
    </citation>
    <scope>NUCLEOTIDE SEQUENCE</scope>
    <source>
        <strain evidence="9">4-3</strain>
    </source>
</reference>
<dbReference type="RefSeq" id="WP_368653677.1">
    <property type="nucleotide sequence ID" value="NZ_CP162599.1"/>
</dbReference>
<comment type="similarity">
    <text evidence="2">Belongs to the CPA3 antiporters (TC 2.A.63) subunit E family.</text>
</comment>
<evidence type="ECO:0000256" key="3">
    <source>
        <dbReference type="ARBA" id="ARBA00022449"/>
    </source>
</evidence>
<name>A0AB39HRQ2_9BACI</name>
<evidence type="ECO:0000256" key="2">
    <source>
        <dbReference type="ARBA" id="ARBA00006228"/>
    </source>
</evidence>
<keyword evidence="7 8" id="KW-0472">Membrane</keyword>
<dbReference type="GO" id="GO:0008324">
    <property type="term" value="F:monoatomic cation transmembrane transporter activity"/>
    <property type="evidence" value="ECO:0007669"/>
    <property type="project" value="InterPro"/>
</dbReference>
<dbReference type="NCBIfam" id="NF009292">
    <property type="entry name" value="PRK12651.1-3"/>
    <property type="match status" value="1"/>
</dbReference>
<feature type="transmembrane region" description="Helical" evidence="8">
    <location>
        <begin position="12"/>
        <end position="38"/>
    </location>
</feature>
<dbReference type="GO" id="GO:0015297">
    <property type="term" value="F:antiporter activity"/>
    <property type="evidence" value="ECO:0007669"/>
    <property type="project" value="UniProtKB-KW"/>
</dbReference>
<organism evidence="9">
    <name type="scientific">Ornithinibacillus sp. 4-3</name>
    <dbReference type="NCBI Taxonomy" id="3231488"/>
    <lineage>
        <taxon>Bacteria</taxon>
        <taxon>Bacillati</taxon>
        <taxon>Bacillota</taxon>
        <taxon>Bacilli</taxon>
        <taxon>Bacillales</taxon>
        <taxon>Bacillaceae</taxon>
        <taxon>Ornithinibacillus</taxon>
    </lineage>
</organism>
<evidence type="ECO:0000256" key="7">
    <source>
        <dbReference type="ARBA" id="ARBA00023136"/>
    </source>
</evidence>
<dbReference type="InterPro" id="IPR002758">
    <property type="entry name" value="Cation_antiport_E"/>
</dbReference>
<dbReference type="PANTHER" id="PTHR34584">
    <property type="entry name" value="NA(+)/H(+) ANTIPORTER SUBUNIT E1"/>
    <property type="match status" value="1"/>
</dbReference>
<dbReference type="GO" id="GO:0005886">
    <property type="term" value="C:plasma membrane"/>
    <property type="evidence" value="ECO:0007669"/>
    <property type="project" value="UniProtKB-SubCell"/>
</dbReference>
<dbReference type="AlphaFoldDB" id="A0AB39HRQ2"/>
<keyword evidence="6 8" id="KW-1133">Transmembrane helix</keyword>
<evidence type="ECO:0000256" key="8">
    <source>
        <dbReference type="SAM" id="Phobius"/>
    </source>
</evidence>
<protein>
    <submittedName>
        <fullName evidence="9">Na+/H+ antiporter subunit E</fullName>
    </submittedName>
</protein>
<evidence type="ECO:0000256" key="5">
    <source>
        <dbReference type="ARBA" id="ARBA00022692"/>
    </source>
</evidence>
<evidence type="ECO:0000256" key="4">
    <source>
        <dbReference type="ARBA" id="ARBA00022475"/>
    </source>
</evidence>
<sequence>MAFQILLNFLLAALWMFFESSVTLSTFIIGYLLGLLIIFVMRRFFNTRFYLYRVFAVIWLTILFLKELVLANLAVLKVVLKPNLDDIKPGIFAFETELETEWEVTLLSSLITLTPGTLVVDVSDDNKVLYIHSMDIEDVDEAVESIKLSFEKAISEVSR</sequence>
<comment type="subcellular location">
    <subcellularLocation>
        <location evidence="1">Cell membrane</location>
        <topology evidence="1">Multi-pass membrane protein</topology>
    </subcellularLocation>
</comment>
<gene>
    <name evidence="9" type="ORF">AB4Y30_01010</name>
</gene>
<dbReference type="PIRSF" id="PIRSF019239">
    <property type="entry name" value="MrpE"/>
    <property type="match status" value="1"/>
</dbReference>
<keyword evidence="4" id="KW-1003">Cell membrane</keyword>
<feature type="transmembrane region" description="Helical" evidence="8">
    <location>
        <begin position="50"/>
        <end position="75"/>
    </location>
</feature>
<evidence type="ECO:0000256" key="1">
    <source>
        <dbReference type="ARBA" id="ARBA00004651"/>
    </source>
</evidence>
<accession>A0AB39HRQ2</accession>
<dbReference type="Pfam" id="PF01899">
    <property type="entry name" value="MNHE"/>
    <property type="match status" value="1"/>
</dbReference>
<evidence type="ECO:0000256" key="6">
    <source>
        <dbReference type="ARBA" id="ARBA00022989"/>
    </source>
</evidence>
<dbReference type="PANTHER" id="PTHR34584:SF1">
    <property type="entry name" value="NA(+)_H(+) ANTIPORTER SUBUNIT E1"/>
    <property type="match status" value="1"/>
</dbReference>
<proteinExistence type="inferred from homology"/>
<evidence type="ECO:0000313" key="9">
    <source>
        <dbReference type="EMBL" id="XDK32990.1"/>
    </source>
</evidence>
<dbReference type="EMBL" id="CP162599">
    <property type="protein sequence ID" value="XDK32990.1"/>
    <property type="molecule type" value="Genomic_DNA"/>
</dbReference>
<keyword evidence="5 8" id="KW-0812">Transmembrane</keyword>
<keyword evidence="3" id="KW-0813">Transport</keyword>